<proteinExistence type="predicted"/>
<gene>
    <name evidence="1" type="ORF">CARN8_2850002</name>
</gene>
<dbReference type="InterPro" id="IPR036515">
    <property type="entry name" value="Transposase_17_sf"/>
</dbReference>
<accession>A0A3P3ZNE8</accession>
<dbReference type="AlphaFoldDB" id="A0A3P3ZNE8"/>
<name>A0A3P3ZNE8_9ZZZZ</name>
<protein>
    <submittedName>
        <fullName evidence="1">Transposase</fullName>
    </submittedName>
</protein>
<dbReference type="GO" id="GO:0004803">
    <property type="term" value="F:transposase activity"/>
    <property type="evidence" value="ECO:0007669"/>
    <property type="project" value="InterPro"/>
</dbReference>
<evidence type="ECO:0000313" key="1">
    <source>
        <dbReference type="EMBL" id="VAY88197.1"/>
    </source>
</evidence>
<organism evidence="1">
    <name type="scientific">mine drainage metagenome</name>
    <dbReference type="NCBI Taxonomy" id="410659"/>
    <lineage>
        <taxon>unclassified sequences</taxon>
        <taxon>metagenomes</taxon>
        <taxon>ecological metagenomes</taxon>
    </lineage>
</organism>
<reference evidence="1" key="1">
    <citation type="submission" date="2018-10" db="EMBL/GenBank/DDBJ databases">
        <authorList>
            <person name="Plewniak F."/>
        </authorList>
    </citation>
    <scope>NUCLEOTIDE SEQUENCE</scope>
</reference>
<dbReference type="GO" id="GO:0003677">
    <property type="term" value="F:DNA binding"/>
    <property type="evidence" value="ECO:0007669"/>
    <property type="project" value="InterPro"/>
</dbReference>
<dbReference type="SUPFAM" id="SSF143422">
    <property type="entry name" value="Transposase IS200-like"/>
    <property type="match status" value="1"/>
</dbReference>
<sequence>MWGRGYWVESSGNVTDEVWKKYIEDQKPEEPDDSFKVV</sequence>
<dbReference type="EMBL" id="UOYP01000207">
    <property type="protein sequence ID" value="VAY88197.1"/>
    <property type="molecule type" value="Genomic_DNA"/>
</dbReference>
<dbReference type="GO" id="GO:0006313">
    <property type="term" value="P:DNA transposition"/>
    <property type="evidence" value="ECO:0007669"/>
    <property type="project" value="InterPro"/>
</dbReference>